<sequence length="215" mass="24292">MAQVATQQFLEIDQIKEGVLVMKNNSLRGVISASSLNFALKSEDEQNAIIYQFQSFLNSLDFSIEVVVQSRRLNITGYLEKLKDLEAKQTVELLKIQTGEYRKFIEELIAGGSIMAKNFFVVVPFTAIELPGAATISGLFKKNKKTSAALDEEQFQRAKSQLWQRLEFIAMGLRRCGLQCSPLGTEELINFFWAAYHPAEAEIGYYPEIPPELIK</sequence>
<evidence type="ECO:0000313" key="2">
    <source>
        <dbReference type="Proteomes" id="UP000176406"/>
    </source>
</evidence>
<dbReference type="AlphaFoldDB" id="A0A1G2ECI1"/>
<protein>
    <submittedName>
        <fullName evidence="1">Uncharacterized protein</fullName>
    </submittedName>
</protein>
<organism evidence="1 2">
    <name type="scientific">Candidatus Nealsonbacteria bacterium RIFCSPLOWO2_01_FULL_41_9</name>
    <dbReference type="NCBI Taxonomy" id="1801671"/>
    <lineage>
        <taxon>Bacteria</taxon>
        <taxon>Candidatus Nealsoniibacteriota</taxon>
    </lineage>
</organism>
<gene>
    <name evidence="1" type="ORF">A3A08_01595</name>
</gene>
<name>A0A1G2ECI1_9BACT</name>
<dbReference type="EMBL" id="MHMG01000014">
    <property type="protein sequence ID" value="OGZ23543.1"/>
    <property type="molecule type" value="Genomic_DNA"/>
</dbReference>
<reference evidence="1 2" key="1">
    <citation type="journal article" date="2016" name="Nat. Commun.">
        <title>Thousands of microbial genomes shed light on interconnected biogeochemical processes in an aquifer system.</title>
        <authorList>
            <person name="Anantharaman K."/>
            <person name="Brown C.T."/>
            <person name="Hug L.A."/>
            <person name="Sharon I."/>
            <person name="Castelle C.J."/>
            <person name="Probst A.J."/>
            <person name="Thomas B.C."/>
            <person name="Singh A."/>
            <person name="Wilkins M.J."/>
            <person name="Karaoz U."/>
            <person name="Brodie E.L."/>
            <person name="Williams K.H."/>
            <person name="Hubbard S.S."/>
            <person name="Banfield J.F."/>
        </authorList>
    </citation>
    <scope>NUCLEOTIDE SEQUENCE [LARGE SCALE GENOMIC DNA]</scope>
</reference>
<evidence type="ECO:0000313" key="1">
    <source>
        <dbReference type="EMBL" id="OGZ23543.1"/>
    </source>
</evidence>
<accession>A0A1G2ECI1</accession>
<proteinExistence type="predicted"/>
<dbReference type="Proteomes" id="UP000176406">
    <property type="component" value="Unassembled WGS sequence"/>
</dbReference>
<comment type="caution">
    <text evidence="1">The sequence shown here is derived from an EMBL/GenBank/DDBJ whole genome shotgun (WGS) entry which is preliminary data.</text>
</comment>